<feature type="active site" description="Proton acceptor" evidence="2">
    <location>
        <position position="60"/>
    </location>
</feature>
<proteinExistence type="inferred from homology"/>
<dbReference type="InterPro" id="IPR001441">
    <property type="entry name" value="UPP_synth-like"/>
</dbReference>
<feature type="binding site" evidence="2">
    <location>
        <position position="61"/>
    </location>
    <ligand>
        <name>substrate</name>
    </ligand>
</feature>
<reference evidence="3 4" key="1">
    <citation type="journal article" date="2017" name="Front. Microbiol.">
        <title>Comparative Genomic Analysis of the Class Epsilonproteobacteria and Proposed Reclassification to Epsilonbacteraeota (phyl. nov.).</title>
        <authorList>
            <person name="Waite D.W."/>
            <person name="Vanwonterghem I."/>
            <person name="Rinke C."/>
            <person name="Parks D.H."/>
            <person name="Zhang Y."/>
            <person name="Takai K."/>
            <person name="Sievert S.M."/>
            <person name="Simon J."/>
            <person name="Campbell B.J."/>
            <person name="Hanson T.E."/>
            <person name="Woyke T."/>
            <person name="Klotz M.G."/>
            <person name="Hugenholtz P."/>
        </authorList>
    </citation>
    <scope>NUCLEOTIDE SEQUENCE [LARGE SCALE GENOMIC DNA]</scope>
    <source>
        <strain evidence="3">UBA11420</strain>
    </source>
</reference>
<feature type="binding site" evidence="2">
    <location>
        <begin position="57"/>
        <end position="59"/>
    </location>
    <ligand>
        <name>substrate</name>
    </ligand>
</feature>
<comment type="similarity">
    <text evidence="2">Belongs to the UPP synthase family.</text>
</comment>
<feature type="binding site" evidence="2">
    <location>
        <position position="173"/>
    </location>
    <ligand>
        <name>substrate</name>
    </ligand>
</feature>
<gene>
    <name evidence="3" type="primary">uppS</name>
    <name evidence="3" type="ORF">CFH80_08010</name>
</gene>
<feature type="binding site" evidence="2">
    <location>
        <position position="25"/>
    </location>
    <ligand>
        <name>substrate</name>
    </ligand>
</feature>
<accession>A0A2D3W7I0</accession>
<dbReference type="GO" id="GO:0000287">
    <property type="term" value="F:magnesium ion binding"/>
    <property type="evidence" value="ECO:0007669"/>
    <property type="project" value="UniProtKB-UniRule"/>
</dbReference>
<feature type="binding site" evidence="2">
    <location>
        <position position="192"/>
    </location>
    <ligand>
        <name>Mg(2+)</name>
        <dbReference type="ChEBI" id="CHEBI:18420"/>
    </ligand>
</feature>
<dbReference type="FunFam" id="3.40.1180.10:FF:000001">
    <property type="entry name" value="(2E,6E)-farnesyl-diphosphate-specific ditrans,polycis-undecaprenyl-diphosphate synthase"/>
    <property type="match status" value="1"/>
</dbReference>
<comment type="cofactor">
    <cofactor evidence="2">
        <name>Mg(2+)</name>
        <dbReference type="ChEBI" id="CHEBI:18420"/>
    </cofactor>
    <text evidence="2">Binds 2 magnesium ions per subunit.</text>
</comment>
<dbReference type="InterPro" id="IPR036424">
    <property type="entry name" value="UPP_synth-like_sf"/>
</dbReference>
<dbReference type="NCBIfam" id="NF011407">
    <property type="entry name" value="PRK14833.1"/>
    <property type="match status" value="1"/>
</dbReference>
<keyword evidence="2" id="KW-0479">Metal-binding</keyword>
<dbReference type="InterPro" id="IPR018520">
    <property type="entry name" value="UPP_synth-like_CS"/>
</dbReference>
<evidence type="ECO:0000256" key="2">
    <source>
        <dbReference type="HAMAP-Rule" id="MF_01139"/>
    </source>
</evidence>
<dbReference type="GO" id="GO:0016094">
    <property type="term" value="P:polyprenol biosynthetic process"/>
    <property type="evidence" value="ECO:0007669"/>
    <property type="project" value="TreeGrafter"/>
</dbReference>
<comment type="function">
    <text evidence="2">Catalyzes the condensation of isopentenyl diphosphate (IPP) with allylic pyrophosphates generating different type of terpenoids.</text>
</comment>
<comment type="caution">
    <text evidence="3">The sequence shown here is derived from an EMBL/GenBank/DDBJ whole genome shotgun (WGS) entry which is preliminary data.</text>
</comment>
<dbReference type="EMBL" id="DLUG01000208">
    <property type="protein sequence ID" value="DAB35845.1"/>
    <property type="molecule type" value="Genomic_DNA"/>
</dbReference>
<dbReference type="Proteomes" id="UP000231638">
    <property type="component" value="Unassembled WGS sequence"/>
</dbReference>
<dbReference type="STRING" id="366522.GCA_001548055_02247"/>
<sequence>MNDLVHLAIIMDGNGRWAKRQGKERSFGHKEGAKKVREITKYAAKMGIKYLTLYAFSTENWNRPKAEVGILMKLLSKYLHSEIPTLLEHNIRFDVIGDMSRFSATLQKEIVYAKEKTAHCTGLTQVLAINYGAQDEIVRAVSKLLHVRSEVSKESLEACLDTAGMPPVDLLIRTGGDCRLSNFLLWQAAYAELFFSKTLWPDFSVGELETVVSEYQHTERRFGGVIEQ</sequence>
<dbReference type="AlphaFoldDB" id="A0A2D3W7I0"/>
<feature type="binding site" evidence="2">
    <location>
        <position position="63"/>
    </location>
    <ligand>
        <name>substrate</name>
    </ligand>
</feature>
<keyword evidence="2" id="KW-0460">Magnesium</keyword>
<dbReference type="EC" id="2.5.1.-" evidence="2"/>
<name>A0A2D3W7I0_9BACT</name>
<dbReference type="SUPFAM" id="SSF64005">
    <property type="entry name" value="Undecaprenyl diphosphate synthase"/>
    <property type="match status" value="1"/>
</dbReference>
<dbReference type="Pfam" id="PF01255">
    <property type="entry name" value="Prenyltransf"/>
    <property type="match status" value="1"/>
</dbReference>
<keyword evidence="1 2" id="KW-0808">Transferase</keyword>
<feature type="binding site" evidence="2">
    <location>
        <position position="17"/>
    </location>
    <ligand>
        <name>substrate</name>
    </ligand>
</feature>
<evidence type="ECO:0000313" key="4">
    <source>
        <dbReference type="Proteomes" id="UP000231638"/>
    </source>
</evidence>
<dbReference type="GO" id="GO:0005829">
    <property type="term" value="C:cytosol"/>
    <property type="evidence" value="ECO:0007669"/>
    <property type="project" value="TreeGrafter"/>
</dbReference>
<comment type="subunit">
    <text evidence="2">Homodimer.</text>
</comment>
<dbReference type="GO" id="GO:0008834">
    <property type="term" value="F:ditrans,polycis-undecaprenyl-diphosphate synthase [(2E,6E)-farnesyl-diphosphate specific] activity"/>
    <property type="evidence" value="ECO:0007669"/>
    <property type="project" value="TreeGrafter"/>
</dbReference>
<dbReference type="HAMAP" id="MF_01139">
    <property type="entry name" value="ISPT"/>
    <property type="match status" value="1"/>
</dbReference>
<dbReference type="NCBIfam" id="TIGR00055">
    <property type="entry name" value="uppS"/>
    <property type="match status" value="1"/>
</dbReference>
<protein>
    <recommendedName>
        <fullName evidence="2">Isoprenyl transferase</fullName>
        <ecNumber evidence="2">2.5.1.-</ecNumber>
    </recommendedName>
</protein>
<feature type="binding site" evidence="2">
    <location>
        <begin position="13"/>
        <end position="16"/>
    </location>
    <ligand>
        <name>substrate</name>
    </ligand>
</feature>
<evidence type="ECO:0000313" key="3">
    <source>
        <dbReference type="EMBL" id="DAB35845.1"/>
    </source>
</evidence>
<dbReference type="PROSITE" id="PS01066">
    <property type="entry name" value="UPP_SYNTHASE"/>
    <property type="match status" value="1"/>
</dbReference>
<evidence type="ECO:0000256" key="1">
    <source>
        <dbReference type="ARBA" id="ARBA00022679"/>
    </source>
</evidence>
<organism evidence="3 4">
    <name type="scientific">Sulfurospirillum cavolei</name>
    <dbReference type="NCBI Taxonomy" id="366522"/>
    <lineage>
        <taxon>Bacteria</taxon>
        <taxon>Pseudomonadati</taxon>
        <taxon>Campylobacterota</taxon>
        <taxon>Epsilonproteobacteria</taxon>
        <taxon>Campylobacterales</taxon>
        <taxon>Sulfurospirillaceae</taxon>
        <taxon>Sulfurospirillum</taxon>
    </lineage>
</organism>
<dbReference type="CDD" id="cd00475">
    <property type="entry name" value="Cis_IPPS"/>
    <property type="match status" value="1"/>
</dbReference>
<feature type="binding site" evidence="2">
    <location>
        <begin position="179"/>
        <end position="181"/>
    </location>
    <ligand>
        <name>substrate</name>
    </ligand>
</feature>
<dbReference type="Gene3D" id="3.40.1180.10">
    <property type="entry name" value="Decaprenyl diphosphate synthase-like"/>
    <property type="match status" value="1"/>
</dbReference>
<dbReference type="PANTHER" id="PTHR10291">
    <property type="entry name" value="DEHYDRODOLICHYL DIPHOSPHATE SYNTHASE FAMILY MEMBER"/>
    <property type="match status" value="1"/>
</dbReference>
<feature type="binding site" evidence="2">
    <location>
        <position position="12"/>
    </location>
    <ligand>
        <name>Mg(2+)</name>
        <dbReference type="ChEBI" id="CHEBI:18420"/>
    </ligand>
</feature>
<dbReference type="PANTHER" id="PTHR10291:SF0">
    <property type="entry name" value="DEHYDRODOLICHYL DIPHOSPHATE SYNTHASE 2"/>
    <property type="match status" value="1"/>
</dbReference>
<feature type="active site" evidence="2">
    <location>
        <position position="12"/>
    </location>
</feature>
<feature type="binding site" evidence="2">
    <location>
        <position position="29"/>
    </location>
    <ligand>
        <name>substrate</name>
    </ligand>
</feature>